<dbReference type="InterPro" id="IPR046858">
    <property type="entry name" value="ChrB_N"/>
</dbReference>
<dbReference type="EMBL" id="BLPG01000001">
    <property type="protein sequence ID" value="GFJ94842.1"/>
    <property type="molecule type" value="Genomic_DNA"/>
</dbReference>
<gene>
    <name evidence="3" type="ORF">Prum_084840</name>
</gene>
<reference evidence="3 4" key="2">
    <citation type="submission" date="2020-03" db="EMBL/GenBank/DDBJ databases">
        <authorList>
            <person name="Ichikawa N."/>
            <person name="Kimura A."/>
            <person name="Kitahashi Y."/>
            <person name="Uohara A."/>
        </authorList>
    </citation>
    <scope>NUCLEOTIDE SEQUENCE [LARGE SCALE GENOMIC DNA]</scope>
    <source>
        <strain evidence="3 4">NBRC 108638</strain>
    </source>
</reference>
<accession>A0A6V8LCB1</accession>
<evidence type="ECO:0000313" key="3">
    <source>
        <dbReference type="EMBL" id="GFJ94842.1"/>
    </source>
</evidence>
<name>A0A6V8LCB1_9ACTN</name>
<feature type="coiled-coil region" evidence="1">
    <location>
        <begin position="125"/>
        <end position="173"/>
    </location>
</feature>
<dbReference type="RefSeq" id="WP_173082124.1">
    <property type="nucleotide sequence ID" value="NZ_BAABJB010000070.1"/>
</dbReference>
<proteinExistence type="predicted"/>
<keyword evidence="1" id="KW-0175">Coiled coil</keyword>
<sequence>MSRDMSWLLLVYRVPTQSSRARVAVWRELKRLGALYLQQAVCVLPDREPVRAALEKVRAKINEMDGSSLFFVLDGVEEHEQAFILDGFRANSAKEYAEIVEECETKFFKEIEFERFRENYTFEETEEIRQDLEKLRRWMQRVEERDWFEAPGRADAVAKIAECERLLEEFEADVYERVGDRP</sequence>
<protein>
    <recommendedName>
        <fullName evidence="2">ChrB N-terminal domain-containing protein</fullName>
    </recommendedName>
</protein>
<dbReference type="AlphaFoldDB" id="A0A6V8LCB1"/>
<evidence type="ECO:0000259" key="2">
    <source>
        <dbReference type="Pfam" id="PF20229"/>
    </source>
</evidence>
<evidence type="ECO:0000256" key="1">
    <source>
        <dbReference type="SAM" id="Coils"/>
    </source>
</evidence>
<reference evidence="3 4" key="1">
    <citation type="submission" date="2020-03" db="EMBL/GenBank/DDBJ databases">
        <title>Whole genome shotgun sequence of Phytohabitans rumicis NBRC 108638.</title>
        <authorList>
            <person name="Komaki H."/>
            <person name="Tamura T."/>
        </authorList>
    </citation>
    <scope>NUCLEOTIDE SEQUENCE [LARGE SCALE GENOMIC DNA]</scope>
    <source>
        <strain evidence="3 4">NBRC 108638</strain>
    </source>
</reference>
<dbReference type="Proteomes" id="UP000482960">
    <property type="component" value="Unassembled WGS sequence"/>
</dbReference>
<comment type="caution">
    <text evidence="3">The sequence shown here is derived from an EMBL/GenBank/DDBJ whole genome shotgun (WGS) entry which is preliminary data.</text>
</comment>
<evidence type="ECO:0000313" key="4">
    <source>
        <dbReference type="Proteomes" id="UP000482960"/>
    </source>
</evidence>
<organism evidence="3 4">
    <name type="scientific">Phytohabitans rumicis</name>
    <dbReference type="NCBI Taxonomy" id="1076125"/>
    <lineage>
        <taxon>Bacteria</taxon>
        <taxon>Bacillati</taxon>
        <taxon>Actinomycetota</taxon>
        <taxon>Actinomycetes</taxon>
        <taxon>Micromonosporales</taxon>
        <taxon>Micromonosporaceae</taxon>
    </lineage>
</organism>
<feature type="domain" description="ChrB N-terminal" evidence="2">
    <location>
        <begin position="22"/>
        <end position="178"/>
    </location>
</feature>
<dbReference type="Pfam" id="PF20229">
    <property type="entry name" value="ChrB_N"/>
    <property type="match status" value="1"/>
</dbReference>
<keyword evidence="4" id="KW-1185">Reference proteome</keyword>